<dbReference type="SUPFAM" id="SSF52833">
    <property type="entry name" value="Thioredoxin-like"/>
    <property type="match status" value="1"/>
</dbReference>
<reference evidence="3 4" key="1">
    <citation type="journal article" date="2023" name="Microorganisms">
        <title>Thiorhodovibrio frisius and Trv. litoralis spp. nov., Two Novel Members from a Clade of Fastidious Purple Sulfur Bacteria That Exhibit Unique Red-Shifted Light-Harvesting Capabilities.</title>
        <authorList>
            <person name="Methner A."/>
            <person name="Kuzyk S.B."/>
            <person name="Petersen J."/>
            <person name="Bauer S."/>
            <person name="Brinkmann H."/>
            <person name="Sichau K."/>
            <person name="Wanner G."/>
            <person name="Wolf J."/>
            <person name="Neumann-Schaal M."/>
            <person name="Henke P."/>
            <person name="Tank M."/>
            <person name="Sproer C."/>
            <person name="Bunk B."/>
            <person name="Overmann J."/>
        </authorList>
    </citation>
    <scope>NUCLEOTIDE SEQUENCE [LARGE SCALE GENOMIC DNA]</scope>
    <source>
        <strain evidence="3 4">DSM 6702</strain>
    </source>
</reference>
<evidence type="ECO:0000313" key="4">
    <source>
        <dbReference type="Proteomes" id="UP001432180"/>
    </source>
</evidence>
<keyword evidence="4" id="KW-1185">Reference proteome</keyword>
<proteinExistence type="predicted"/>
<organism evidence="3 4">
    <name type="scientific">Thiorhodovibrio winogradskyi</name>
    <dbReference type="NCBI Taxonomy" id="77007"/>
    <lineage>
        <taxon>Bacteria</taxon>
        <taxon>Pseudomonadati</taxon>
        <taxon>Pseudomonadota</taxon>
        <taxon>Gammaproteobacteria</taxon>
        <taxon>Chromatiales</taxon>
        <taxon>Chromatiaceae</taxon>
        <taxon>Thiorhodovibrio</taxon>
    </lineage>
</organism>
<protein>
    <recommendedName>
        <fullName evidence="5">Thioredoxin domain-containing protein</fullName>
    </recommendedName>
</protein>
<dbReference type="Proteomes" id="UP001432180">
    <property type="component" value="Chromosome"/>
</dbReference>
<evidence type="ECO:0000313" key="3">
    <source>
        <dbReference type="EMBL" id="WPL18527.1"/>
    </source>
</evidence>
<evidence type="ECO:0000256" key="1">
    <source>
        <dbReference type="SAM" id="MobiDB-lite"/>
    </source>
</evidence>
<keyword evidence="2" id="KW-0812">Transmembrane</keyword>
<gene>
    <name evidence="3" type="ORF">Thiowin_03600</name>
</gene>
<evidence type="ECO:0008006" key="5">
    <source>
        <dbReference type="Google" id="ProtNLM"/>
    </source>
</evidence>
<name>A0ABZ0SCB7_9GAMM</name>
<keyword evidence="2" id="KW-0472">Membrane</keyword>
<feature type="transmembrane region" description="Helical" evidence="2">
    <location>
        <begin position="12"/>
        <end position="33"/>
    </location>
</feature>
<evidence type="ECO:0000256" key="2">
    <source>
        <dbReference type="SAM" id="Phobius"/>
    </source>
</evidence>
<sequence>MSWLKHRSRRRPLVLRLWMALLAGGLFLIGYQWGNQWQPRHEQAPVIEGVMLRPPVPLPDWELENEAGQVFGSEQLTGRWVLLGIASIDDVSGHLSMTRMLEVFNRLADLPALREQFSLVLVSPRMDAALAQGFRRLLAQTWVLSGTPEQLARLRAMLTGPSADTETLISATQAGEAEPDAQPPGLSGADPNPQTATFYLIDPKAELIAIFPAAQSPAGIARDIRHLSELNAQEF</sequence>
<accession>A0ABZ0SCB7</accession>
<dbReference type="InterPro" id="IPR036249">
    <property type="entry name" value="Thioredoxin-like_sf"/>
</dbReference>
<dbReference type="Gene3D" id="3.40.30.10">
    <property type="entry name" value="Glutaredoxin"/>
    <property type="match status" value="1"/>
</dbReference>
<dbReference type="EMBL" id="CP121472">
    <property type="protein sequence ID" value="WPL18527.1"/>
    <property type="molecule type" value="Genomic_DNA"/>
</dbReference>
<keyword evidence="2" id="KW-1133">Transmembrane helix</keyword>
<feature type="region of interest" description="Disordered" evidence="1">
    <location>
        <begin position="174"/>
        <end position="194"/>
    </location>
</feature>